<dbReference type="AlphaFoldDB" id="A0A1U7JMB4"/>
<name>A0A1U7JMB4_9HYPH</name>
<evidence type="ECO:0000313" key="2">
    <source>
        <dbReference type="EMBL" id="OKL45844.1"/>
    </source>
</evidence>
<dbReference type="RefSeq" id="WP_028482417.1">
    <property type="nucleotide sequence ID" value="NZ_LVVZ01000002.1"/>
</dbReference>
<dbReference type="Pfam" id="PF17336">
    <property type="entry name" value="DUF5368"/>
    <property type="match status" value="1"/>
</dbReference>
<dbReference type="InterPro" id="IPR035308">
    <property type="entry name" value="DUF5368"/>
</dbReference>
<keyword evidence="3" id="KW-1185">Reference proteome</keyword>
<keyword evidence="1" id="KW-1133">Transmembrane helix</keyword>
<keyword evidence="1" id="KW-0472">Membrane</keyword>
<organism evidence="2 3">
    <name type="scientific">Pseudovibrio exalbescens</name>
    <dbReference type="NCBI Taxonomy" id="197461"/>
    <lineage>
        <taxon>Bacteria</taxon>
        <taxon>Pseudomonadati</taxon>
        <taxon>Pseudomonadota</taxon>
        <taxon>Alphaproteobacteria</taxon>
        <taxon>Hyphomicrobiales</taxon>
        <taxon>Stappiaceae</taxon>
        <taxon>Pseudovibrio</taxon>
    </lineage>
</organism>
<reference evidence="2 3" key="1">
    <citation type="submission" date="2016-03" db="EMBL/GenBank/DDBJ databases">
        <title>Genome sequence of Nesiotobacter sp. nov., a moderately halophilic alphaproteobacterium isolated from the Yellow Sea, China.</title>
        <authorList>
            <person name="Zhang G."/>
            <person name="Zhang R."/>
        </authorList>
    </citation>
    <scope>NUCLEOTIDE SEQUENCE [LARGE SCALE GENOMIC DNA]</scope>
    <source>
        <strain evidence="2 3">WB1-6</strain>
    </source>
</reference>
<protein>
    <submittedName>
        <fullName evidence="2">Uncharacterized protein</fullName>
    </submittedName>
</protein>
<evidence type="ECO:0000256" key="1">
    <source>
        <dbReference type="SAM" id="Phobius"/>
    </source>
</evidence>
<sequence length="117" mass="12618">MQELTLGTLIAVFEEIFGTTLFWAMVVFGVLVAVAFIYILIRDRGISSSRLVRAELVAPVGAVGAVLFVQYMTSSGFSDIGGPIDVIVLVVIAVAGFLGLMILTYVIESLLHRRALK</sequence>
<dbReference type="OrthoDB" id="7362481at2"/>
<keyword evidence="1" id="KW-0812">Transmembrane</keyword>
<dbReference type="Gene3D" id="1.50.10.150">
    <property type="entry name" value="Voltage-dependent anion channel"/>
    <property type="match status" value="1"/>
</dbReference>
<dbReference type="InterPro" id="IPR038665">
    <property type="entry name" value="Voltage-dep_anion_channel_sf"/>
</dbReference>
<feature type="transmembrane region" description="Helical" evidence="1">
    <location>
        <begin position="20"/>
        <end position="41"/>
    </location>
</feature>
<proteinExistence type="predicted"/>
<accession>A0A1U7JMB4</accession>
<dbReference type="STRING" id="197461.A3843_01020"/>
<comment type="caution">
    <text evidence="2">The sequence shown here is derived from an EMBL/GenBank/DDBJ whole genome shotgun (WGS) entry which is preliminary data.</text>
</comment>
<dbReference type="EMBL" id="LVVZ01000002">
    <property type="protein sequence ID" value="OKL45844.1"/>
    <property type="molecule type" value="Genomic_DNA"/>
</dbReference>
<dbReference type="Proteomes" id="UP000185783">
    <property type="component" value="Unassembled WGS sequence"/>
</dbReference>
<gene>
    <name evidence="2" type="ORF">A3843_01020</name>
</gene>
<feature type="transmembrane region" description="Helical" evidence="1">
    <location>
        <begin position="53"/>
        <end position="72"/>
    </location>
</feature>
<feature type="transmembrane region" description="Helical" evidence="1">
    <location>
        <begin position="84"/>
        <end position="107"/>
    </location>
</feature>
<evidence type="ECO:0000313" key="3">
    <source>
        <dbReference type="Proteomes" id="UP000185783"/>
    </source>
</evidence>